<dbReference type="Pfam" id="PF00535">
    <property type="entry name" value="Glycos_transf_2"/>
    <property type="match status" value="1"/>
</dbReference>
<name>A0ABM8Q1V4_9BACT</name>
<gene>
    <name evidence="3" type="ORF">LMG8286_00556</name>
</gene>
<dbReference type="EMBL" id="CAJHOE010000001">
    <property type="protein sequence ID" value="CAD7286825.1"/>
    <property type="molecule type" value="Genomic_DNA"/>
</dbReference>
<proteinExistence type="inferred from homology"/>
<evidence type="ECO:0000259" key="2">
    <source>
        <dbReference type="Pfam" id="PF00535"/>
    </source>
</evidence>
<dbReference type="PANTHER" id="PTHR43630">
    <property type="entry name" value="POLY-BETA-1,6-N-ACETYL-D-GLUCOSAMINE SYNTHASE"/>
    <property type="match status" value="1"/>
</dbReference>
<dbReference type="Gene3D" id="3.90.550.10">
    <property type="entry name" value="Spore Coat Polysaccharide Biosynthesis Protein SpsA, Chain A"/>
    <property type="match status" value="1"/>
</dbReference>
<dbReference type="InterPro" id="IPR001173">
    <property type="entry name" value="Glyco_trans_2-like"/>
</dbReference>
<protein>
    <recommendedName>
        <fullName evidence="2">Glycosyltransferase 2-like domain-containing protein</fullName>
    </recommendedName>
</protein>
<dbReference type="CDD" id="cd02511">
    <property type="entry name" value="Beta4Glucosyltransferase"/>
    <property type="match status" value="1"/>
</dbReference>
<dbReference type="RefSeq" id="WP_230056338.1">
    <property type="nucleotide sequence ID" value="NZ_CAJHOE010000001.1"/>
</dbReference>
<dbReference type="InterPro" id="IPR029044">
    <property type="entry name" value="Nucleotide-diphossugar_trans"/>
</dbReference>
<sequence length="253" mass="29346">MIPASVFIICLNEEKHIKRTLEAIKEFDDIVIVDSGSTDNTLDIARLYTDKIFYKSFSDYASQKEYAKSLCSHEWVLNIDADERLSDELKNEIVKTIQNNDTDALEVSIVSLYMNSFNTLTKPITRIRFFKKSMGFYPQKLVHESIKFSGRVRKTSTLLYDYGSNSITTHINKINNYSSLRAQEKFLKQKRSNTVKLLFIIPLVFFKSYFIRRNFLNGKRGFIAAISNAFYAFLKEAKLYELELQGEQNPPCS</sequence>
<feature type="domain" description="Glycosyltransferase 2-like" evidence="2">
    <location>
        <begin position="5"/>
        <end position="144"/>
    </location>
</feature>
<comment type="similarity">
    <text evidence="1">Belongs to the glycosyltransferase 2 family. WaaE/KdtX subfamily.</text>
</comment>
<reference evidence="3 4" key="1">
    <citation type="submission" date="2020-11" db="EMBL/GenBank/DDBJ databases">
        <authorList>
            <person name="Peeters C."/>
        </authorList>
    </citation>
    <scope>NUCLEOTIDE SEQUENCE [LARGE SCALE GENOMIC DNA]</scope>
    <source>
        <strain evidence="3 4">LMG 8286</strain>
    </source>
</reference>
<evidence type="ECO:0000313" key="3">
    <source>
        <dbReference type="EMBL" id="CAD7286825.1"/>
    </source>
</evidence>
<dbReference type="PANTHER" id="PTHR43630:SF2">
    <property type="entry name" value="GLYCOSYLTRANSFERASE"/>
    <property type="match status" value="1"/>
</dbReference>
<accession>A0ABM8Q1V4</accession>
<evidence type="ECO:0000256" key="1">
    <source>
        <dbReference type="ARBA" id="ARBA00038494"/>
    </source>
</evidence>
<evidence type="ECO:0000313" key="4">
    <source>
        <dbReference type="Proteomes" id="UP000789359"/>
    </source>
</evidence>
<dbReference type="SUPFAM" id="SSF53448">
    <property type="entry name" value="Nucleotide-diphospho-sugar transferases"/>
    <property type="match status" value="1"/>
</dbReference>
<keyword evidence="4" id="KW-1185">Reference proteome</keyword>
<organism evidence="3 4">
    <name type="scientific">Campylobacter suis</name>
    <dbReference type="NCBI Taxonomy" id="2790657"/>
    <lineage>
        <taxon>Bacteria</taxon>
        <taxon>Pseudomonadati</taxon>
        <taxon>Campylobacterota</taxon>
        <taxon>Epsilonproteobacteria</taxon>
        <taxon>Campylobacterales</taxon>
        <taxon>Campylobacteraceae</taxon>
        <taxon>Campylobacter</taxon>
    </lineage>
</organism>
<dbReference type="Proteomes" id="UP000789359">
    <property type="component" value="Unassembled WGS sequence"/>
</dbReference>
<comment type="caution">
    <text evidence="3">The sequence shown here is derived from an EMBL/GenBank/DDBJ whole genome shotgun (WGS) entry which is preliminary data.</text>
</comment>